<dbReference type="InterPro" id="IPR000297">
    <property type="entry name" value="PPIase_PpiC"/>
</dbReference>
<evidence type="ECO:0000256" key="8">
    <source>
        <dbReference type="ARBA" id="ARBA00023186"/>
    </source>
</evidence>
<dbReference type="AlphaFoldDB" id="M2SGT3"/>
<evidence type="ECO:0000256" key="10">
    <source>
        <dbReference type="ARBA" id="ARBA00031484"/>
    </source>
</evidence>
<dbReference type="PROSITE" id="PS50198">
    <property type="entry name" value="PPIC_PPIASE_2"/>
    <property type="match status" value="1"/>
</dbReference>
<keyword evidence="7 15" id="KW-0472">Membrane</keyword>
<dbReference type="SUPFAM" id="SSF109998">
    <property type="entry name" value="Triger factor/SurA peptide-binding domain-like"/>
    <property type="match status" value="1"/>
</dbReference>
<dbReference type="PANTHER" id="PTHR47529">
    <property type="entry name" value="PEPTIDYL-PROLYL CIS-TRANS ISOMERASE D"/>
    <property type="match status" value="1"/>
</dbReference>
<dbReference type="Gene3D" id="1.10.4030.10">
    <property type="entry name" value="Porin chaperone SurA, peptide-binding domain"/>
    <property type="match status" value="1"/>
</dbReference>
<keyword evidence="5 15" id="KW-0812">Transmembrane</keyword>
<comment type="subcellular location">
    <subcellularLocation>
        <location evidence="1">Cell inner membrane</location>
        <topology evidence="1">Single-pass type II membrane protein</topology>
        <orientation evidence="1">Periplasmic side</orientation>
    </subcellularLocation>
</comment>
<gene>
    <name evidence="17" type="ORF">C725_0515</name>
</gene>
<keyword evidence="8" id="KW-0143">Chaperone</keyword>
<dbReference type="GO" id="GO:0003755">
    <property type="term" value="F:peptidyl-prolyl cis-trans isomerase activity"/>
    <property type="evidence" value="ECO:0007669"/>
    <property type="project" value="UniProtKB-KW"/>
</dbReference>
<evidence type="ECO:0000313" key="18">
    <source>
        <dbReference type="Proteomes" id="UP000011717"/>
    </source>
</evidence>
<dbReference type="SUPFAM" id="SSF54534">
    <property type="entry name" value="FKBP-like"/>
    <property type="match status" value="1"/>
</dbReference>
<evidence type="ECO:0000256" key="14">
    <source>
        <dbReference type="PROSITE-ProRule" id="PRU00278"/>
    </source>
</evidence>
<keyword evidence="14" id="KW-0697">Rotamase</keyword>
<dbReference type="EMBL" id="AMRV01000001">
    <property type="protein sequence ID" value="EMD84585.1"/>
    <property type="molecule type" value="Genomic_DNA"/>
</dbReference>
<dbReference type="OrthoDB" id="9768393at2"/>
<evidence type="ECO:0000256" key="4">
    <source>
        <dbReference type="ARBA" id="ARBA00022519"/>
    </source>
</evidence>
<dbReference type="GO" id="GO:0005886">
    <property type="term" value="C:plasma membrane"/>
    <property type="evidence" value="ECO:0007669"/>
    <property type="project" value="UniProtKB-SubCell"/>
</dbReference>
<keyword evidence="14 17" id="KW-0413">Isomerase</keyword>
<dbReference type="InterPro" id="IPR052029">
    <property type="entry name" value="PpiD_chaperone"/>
</dbReference>
<keyword evidence="6 15" id="KW-1133">Transmembrane helix</keyword>
<dbReference type="PANTHER" id="PTHR47529:SF1">
    <property type="entry name" value="PERIPLASMIC CHAPERONE PPID"/>
    <property type="match status" value="1"/>
</dbReference>
<dbReference type="Pfam" id="PF13624">
    <property type="entry name" value="SurA_N_3"/>
    <property type="match status" value="1"/>
</dbReference>
<evidence type="ECO:0000256" key="6">
    <source>
        <dbReference type="ARBA" id="ARBA00022989"/>
    </source>
</evidence>
<evidence type="ECO:0000256" key="2">
    <source>
        <dbReference type="ARBA" id="ARBA00018370"/>
    </source>
</evidence>
<feature type="domain" description="PpiC" evidence="16">
    <location>
        <begin position="266"/>
        <end position="357"/>
    </location>
</feature>
<evidence type="ECO:0000256" key="5">
    <source>
        <dbReference type="ARBA" id="ARBA00022692"/>
    </source>
</evidence>
<evidence type="ECO:0000256" key="13">
    <source>
        <dbReference type="ARBA" id="ARBA00042775"/>
    </source>
</evidence>
<dbReference type="RefSeq" id="WP_008599967.1">
    <property type="nucleotide sequence ID" value="NZ_AMRV01000001.1"/>
</dbReference>
<evidence type="ECO:0000313" key="17">
    <source>
        <dbReference type="EMBL" id="EMD84585.1"/>
    </source>
</evidence>
<keyword evidence="3" id="KW-1003">Cell membrane</keyword>
<dbReference type="Proteomes" id="UP000011717">
    <property type="component" value="Unassembled WGS sequence"/>
</dbReference>
<comment type="similarity">
    <text evidence="11">Belongs to the PpiD chaperone family.</text>
</comment>
<protein>
    <recommendedName>
        <fullName evidence="2">Parvulin-like PPIase</fullName>
    </recommendedName>
    <alternativeName>
        <fullName evidence="9">Peptidyl-prolyl cis-trans isomerase plp</fullName>
    </alternativeName>
    <alternativeName>
        <fullName evidence="12">Periplasmic chaperone PpiD</fullName>
    </alternativeName>
    <alternativeName>
        <fullName evidence="13">Periplasmic folding chaperone</fullName>
    </alternativeName>
    <alternativeName>
        <fullName evidence="10">Rotamase plp</fullName>
    </alternativeName>
</protein>
<evidence type="ECO:0000256" key="3">
    <source>
        <dbReference type="ARBA" id="ARBA00022475"/>
    </source>
</evidence>
<evidence type="ECO:0000259" key="16">
    <source>
        <dbReference type="PROSITE" id="PS50198"/>
    </source>
</evidence>
<evidence type="ECO:0000256" key="7">
    <source>
        <dbReference type="ARBA" id="ARBA00023136"/>
    </source>
</evidence>
<evidence type="ECO:0000256" key="9">
    <source>
        <dbReference type="ARBA" id="ARBA00030642"/>
    </source>
</evidence>
<dbReference type="InterPro" id="IPR046357">
    <property type="entry name" value="PPIase_dom_sf"/>
</dbReference>
<keyword evidence="18" id="KW-1185">Reference proteome</keyword>
<organism evidence="17 18">
    <name type="scientific">Pacificimonas flava</name>
    <dbReference type="NCBI Taxonomy" id="1234595"/>
    <lineage>
        <taxon>Bacteria</taxon>
        <taxon>Pseudomonadati</taxon>
        <taxon>Pseudomonadota</taxon>
        <taxon>Alphaproteobacteria</taxon>
        <taxon>Sphingomonadales</taxon>
        <taxon>Sphingosinicellaceae</taxon>
        <taxon>Pacificimonas</taxon>
    </lineage>
</organism>
<name>M2SGT3_9SPHN</name>
<feature type="transmembrane region" description="Helical" evidence="15">
    <location>
        <begin position="12"/>
        <end position="31"/>
    </location>
</feature>
<dbReference type="InterPro" id="IPR027304">
    <property type="entry name" value="Trigger_fact/SurA_dom_sf"/>
</dbReference>
<accession>M2SGT3</accession>
<keyword evidence="4" id="KW-0997">Cell inner membrane</keyword>
<dbReference type="Pfam" id="PF13145">
    <property type="entry name" value="Rotamase_2"/>
    <property type="match status" value="1"/>
</dbReference>
<evidence type="ECO:0000256" key="11">
    <source>
        <dbReference type="ARBA" id="ARBA00038408"/>
    </source>
</evidence>
<evidence type="ECO:0000256" key="1">
    <source>
        <dbReference type="ARBA" id="ARBA00004382"/>
    </source>
</evidence>
<proteinExistence type="inferred from homology"/>
<evidence type="ECO:0000256" key="15">
    <source>
        <dbReference type="SAM" id="Phobius"/>
    </source>
</evidence>
<comment type="caution">
    <text evidence="17">The sequence shown here is derived from an EMBL/GenBank/DDBJ whole genome shotgun (WGS) entry which is preliminary data.</text>
</comment>
<sequence>MISFFRRWLSSPIVLVLFALVVVAFVIVGIGNPLGGGAPAGGTVAEVGDQEISAARLSDQFDRRLQAVRQQNPELTARAALDTGALDITLDQLVISVALEELARDMGLSTSKRLVDADIAGMEAFAGPTGQFSEQVYRDILQRQNIDERSFRQDLEGDVLRRHLLAPLAGLTPTPEGVARPFAELQLEQRTLSVGAIPYSRFDVDAPNQKQLAAFYRENQARFTIPERRKFQYAIIDRADLAQQIDVTDADIAQYYEDNSDLYAATETRSLRQVVTQDRAQADTIAKRVRAGEDFAAVAADVLDYSESDLDLGSTNESDLAGIINDDVAAEVFAASEGNVVGPAESNFGFHVISVDAVETTPTKPMSAVQGEIRNRLIEERAEARVAELTDQVQDAIDDGASMQEAASDAGLRVMSPPALTETGQTPEQEDFSLPADLRPLLGTAFDLMPGDDPLVEEIGQGRYALVGLDEVIPAAPQPLADIREEVSEIYIFEEQRKQAEAKAKEIIAAVRAGGSLSAEMEAAGVPAPQDITARRAELAQQEGRLPPYVTLGFAQGEGDIADVPLPQQGVQVIVETTRVVPGDLSEVPGFLQTVSSQLRAAQATELQLAFANAVSKSIGTKRYPDAVTAVEAQYRGAGPDAE</sequence>
<dbReference type="PATRIC" id="fig|1234595.3.peg.514"/>
<reference evidence="17 18" key="1">
    <citation type="journal article" date="2013" name="Genome Announc.">
        <title>Draft Genome Sequence of Strain JLT2015T, Belonging to the Family Sphingomonadaceae of the Alphaproteobacteria.</title>
        <authorList>
            <person name="Tang K."/>
            <person name="Liu K."/>
            <person name="Li S."/>
            <person name="Jiao N."/>
        </authorList>
    </citation>
    <scope>NUCLEOTIDE SEQUENCE [LARGE SCALE GENOMIC DNA]</scope>
    <source>
        <strain evidence="17 18">JLT2015</strain>
    </source>
</reference>
<evidence type="ECO:0000256" key="12">
    <source>
        <dbReference type="ARBA" id="ARBA00040743"/>
    </source>
</evidence>
<dbReference type="Gene3D" id="3.10.50.40">
    <property type="match status" value="1"/>
</dbReference>